<reference evidence="1" key="1">
    <citation type="journal article" date="2021" name="Proc. Natl. Acad. Sci. U.S.A.">
        <title>A Catalog of Tens of Thousands of Viruses from Human Metagenomes Reveals Hidden Associations with Chronic Diseases.</title>
        <authorList>
            <person name="Tisza M.J."/>
            <person name="Buck C.B."/>
        </authorList>
    </citation>
    <scope>NUCLEOTIDE SEQUENCE</scope>
    <source>
        <strain evidence="1">CtUXy6</strain>
    </source>
</reference>
<name>A0A8S5V7E0_9CAUD</name>
<sequence length="29" mass="3176">MNLTGNSIVVETGKLVFTSNVIQTHSRTK</sequence>
<proteinExistence type="predicted"/>
<organism evidence="1">
    <name type="scientific">CrAss-like virus sp. ctUXy6</name>
    <dbReference type="NCBI Taxonomy" id="2825835"/>
    <lineage>
        <taxon>Viruses</taxon>
        <taxon>Duplodnaviria</taxon>
        <taxon>Heunggongvirae</taxon>
        <taxon>Uroviricota</taxon>
        <taxon>Caudoviricetes</taxon>
        <taxon>Crassvirales</taxon>
    </lineage>
</organism>
<accession>A0A8S5V7E0</accession>
<evidence type="ECO:0000313" key="1">
    <source>
        <dbReference type="EMBL" id="DAG02658.1"/>
    </source>
</evidence>
<dbReference type="EMBL" id="BK016212">
    <property type="protein sequence ID" value="DAG02658.1"/>
    <property type="molecule type" value="Genomic_DNA"/>
</dbReference>
<protein>
    <submittedName>
        <fullName evidence="1">Uncharacterized protein</fullName>
    </submittedName>
</protein>